<feature type="active site" description="Proton acceptor" evidence="3">
    <location>
        <position position="78"/>
    </location>
</feature>
<evidence type="ECO:0000256" key="3">
    <source>
        <dbReference type="HAMAP-Rule" id="MF_00528"/>
    </source>
</evidence>
<evidence type="ECO:0000313" key="4">
    <source>
        <dbReference type="EMBL" id="TYA11040.1"/>
    </source>
</evidence>
<dbReference type="PIRSF" id="PIRSF006305">
    <property type="entry name" value="Maf"/>
    <property type="match status" value="1"/>
</dbReference>
<comment type="catalytic activity">
    <reaction evidence="3">
        <text>dTTP + H2O = dTMP + diphosphate + H(+)</text>
        <dbReference type="Rhea" id="RHEA:28534"/>
        <dbReference type="ChEBI" id="CHEBI:15377"/>
        <dbReference type="ChEBI" id="CHEBI:15378"/>
        <dbReference type="ChEBI" id="CHEBI:33019"/>
        <dbReference type="ChEBI" id="CHEBI:37568"/>
        <dbReference type="ChEBI" id="CHEBI:63528"/>
        <dbReference type="EC" id="3.6.1.9"/>
    </reaction>
</comment>
<reference evidence="4 5" key="1">
    <citation type="submission" date="2019-08" db="EMBL/GenBank/DDBJ databases">
        <title>Genome sequencing of Paenibacillus faecis DSM 23593(T).</title>
        <authorList>
            <person name="Kook J.-K."/>
            <person name="Park S.-N."/>
            <person name="Lim Y.K."/>
        </authorList>
    </citation>
    <scope>NUCLEOTIDE SEQUENCE [LARGE SCALE GENOMIC DNA]</scope>
    <source>
        <strain evidence="4 5">DSM 23593</strain>
    </source>
</reference>
<dbReference type="PANTHER" id="PTHR43213">
    <property type="entry name" value="BIFUNCTIONAL DTTP/UTP PYROPHOSPHATASE/METHYLTRANSFERASE PROTEIN-RELATED"/>
    <property type="match status" value="1"/>
</dbReference>
<name>A0A5D0CN93_9BACL</name>
<comment type="subcellular location">
    <subcellularLocation>
        <location evidence="3">Cytoplasm</location>
    </subcellularLocation>
</comment>
<dbReference type="EMBL" id="VSDO01000005">
    <property type="protein sequence ID" value="TYA11040.1"/>
    <property type="molecule type" value="Genomic_DNA"/>
</dbReference>
<gene>
    <name evidence="4" type="ORF">FRY98_25090</name>
</gene>
<keyword evidence="3" id="KW-0963">Cytoplasm</keyword>
<organism evidence="4 5">
    <name type="scientific">Paenibacillus faecis</name>
    <dbReference type="NCBI Taxonomy" id="862114"/>
    <lineage>
        <taxon>Bacteria</taxon>
        <taxon>Bacillati</taxon>
        <taxon>Bacillota</taxon>
        <taxon>Bacilli</taxon>
        <taxon>Bacillales</taxon>
        <taxon>Paenibacillaceae</taxon>
        <taxon>Paenibacillus</taxon>
    </lineage>
</organism>
<dbReference type="HAMAP" id="MF_00528">
    <property type="entry name" value="Maf"/>
    <property type="match status" value="1"/>
</dbReference>
<protein>
    <recommendedName>
        <fullName evidence="3">dTTP/UTP pyrophosphatase</fullName>
        <shortName evidence="3">dTTPase/UTPase</shortName>
        <ecNumber evidence="3">3.6.1.9</ecNumber>
    </recommendedName>
    <alternativeName>
        <fullName evidence="3">Nucleoside triphosphate pyrophosphatase</fullName>
    </alternativeName>
    <alternativeName>
        <fullName evidence="3">Nucleotide pyrophosphatase</fullName>
        <shortName evidence="3">Nucleotide PPase</shortName>
    </alternativeName>
</protein>
<evidence type="ECO:0000313" key="5">
    <source>
        <dbReference type="Proteomes" id="UP000325218"/>
    </source>
</evidence>
<evidence type="ECO:0000256" key="1">
    <source>
        <dbReference type="ARBA" id="ARBA00001968"/>
    </source>
</evidence>
<evidence type="ECO:0000256" key="2">
    <source>
        <dbReference type="ARBA" id="ARBA00022801"/>
    </source>
</evidence>
<comment type="cofactor">
    <cofactor evidence="1 3">
        <name>a divalent metal cation</name>
        <dbReference type="ChEBI" id="CHEBI:60240"/>
    </cofactor>
</comment>
<comment type="caution">
    <text evidence="3">Lacks conserved residue(s) required for the propagation of feature annotation.</text>
</comment>
<dbReference type="Proteomes" id="UP000325218">
    <property type="component" value="Unassembled WGS sequence"/>
</dbReference>
<dbReference type="Gene3D" id="3.90.950.10">
    <property type="match status" value="1"/>
</dbReference>
<dbReference type="OrthoDB" id="9807767at2"/>
<feature type="site" description="Important for substrate specificity" evidence="3">
    <location>
        <position position="17"/>
    </location>
</feature>
<dbReference type="AlphaFoldDB" id="A0A5D0CN93"/>
<dbReference type="InterPro" id="IPR003697">
    <property type="entry name" value="Maf-like"/>
</dbReference>
<keyword evidence="5" id="KW-1185">Reference proteome</keyword>
<dbReference type="GO" id="GO:0036218">
    <property type="term" value="F:dTTP diphosphatase activity"/>
    <property type="evidence" value="ECO:0007669"/>
    <property type="project" value="RHEA"/>
</dbReference>
<keyword evidence="3" id="KW-0546">Nucleotide metabolism</keyword>
<proteinExistence type="inferred from homology"/>
<dbReference type="InterPro" id="IPR029001">
    <property type="entry name" value="ITPase-like_fam"/>
</dbReference>
<dbReference type="CDD" id="cd00555">
    <property type="entry name" value="Maf"/>
    <property type="match status" value="1"/>
</dbReference>
<comment type="similarity">
    <text evidence="3">Belongs to the Maf family. YhdE subfamily.</text>
</comment>
<dbReference type="EC" id="3.6.1.9" evidence="3"/>
<dbReference type="GO" id="GO:0036221">
    <property type="term" value="F:UTP diphosphatase activity"/>
    <property type="evidence" value="ECO:0007669"/>
    <property type="project" value="RHEA"/>
</dbReference>
<dbReference type="NCBIfam" id="TIGR00172">
    <property type="entry name" value="maf"/>
    <property type="match status" value="1"/>
</dbReference>
<comment type="catalytic activity">
    <reaction evidence="3">
        <text>UTP + H2O = UMP + diphosphate + H(+)</text>
        <dbReference type="Rhea" id="RHEA:29395"/>
        <dbReference type="ChEBI" id="CHEBI:15377"/>
        <dbReference type="ChEBI" id="CHEBI:15378"/>
        <dbReference type="ChEBI" id="CHEBI:33019"/>
        <dbReference type="ChEBI" id="CHEBI:46398"/>
        <dbReference type="ChEBI" id="CHEBI:57865"/>
        <dbReference type="EC" id="3.6.1.9"/>
    </reaction>
</comment>
<dbReference type="SUPFAM" id="SSF52972">
    <property type="entry name" value="ITPase-like"/>
    <property type="match status" value="1"/>
</dbReference>
<dbReference type="RefSeq" id="WP_148457292.1">
    <property type="nucleotide sequence ID" value="NZ_VSDO01000005.1"/>
</dbReference>
<keyword evidence="2 3" id="KW-0378">Hydrolase</keyword>
<comment type="caution">
    <text evidence="4">The sequence shown here is derived from an EMBL/GenBank/DDBJ whole genome shotgun (WGS) entry which is preliminary data.</text>
</comment>
<dbReference type="PANTHER" id="PTHR43213:SF5">
    <property type="entry name" value="BIFUNCTIONAL DTTP_UTP PYROPHOSPHATASE_METHYLTRANSFERASE PROTEIN-RELATED"/>
    <property type="match status" value="1"/>
</dbReference>
<dbReference type="GO" id="GO:0005737">
    <property type="term" value="C:cytoplasm"/>
    <property type="evidence" value="ECO:0007669"/>
    <property type="project" value="UniProtKB-SubCell"/>
</dbReference>
<feature type="site" description="Important for substrate specificity" evidence="3">
    <location>
        <position position="163"/>
    </location>
</feature>
<dbReference type="GO" id="GO:0009117">
    <property type="term" value="P:nucleotide metabolic process"/>
    <property type="evidence" value="ECO:0007669"/>
    <property type="project" value="UniProtKB-KW"/>
</dbReference>
<accession>A0A5D0CN93</accession>
<feature type="site" description="Important for substrate specificity" evidence="3">
    <location>
        <position position="79"/>
    </location>
</feature>
<sequence length="200" mass="21773">MDASITRRIILASTSPRRRELVASLHIPFDIVPSHAEESTPEGWSPDRIVTELAKRKAEAVYRQLDDRDRQGVIVGSDTIVVRDGTVLGKPADQREAASMLRSLQGRSHEVYTGVACIDSRTGASKVDYRRTVVTMRALHEEEIEAYAARGEGLDKAGAYAIQGLGATIVTGIEGCYFNVVGLPLSLLAEMLASFGIQVF</sequence>
<comment type="function">
    <text evidence="3">Nucleoside triphosphate pyrophosphatase that hydrolyzes dTTP and UTP. May have a dual role in cell division arrest and in preventing the incorporation of modified nucleotides into cellular nucleic acids.</text>
</comment>
<dbReference type="Pfam" id="PF02545">
    <property type="entry name" value="Maf"/>
    <property type="match status" value="1"/>
</dbReference>